<organism evidence="4 5">
    <name type="scientific">Rhodoferax ferrireducens</name>
    <dbReference type="NCBI Taxonomy" id="192843"/>
    <lineage>
        <taxon>Bacteria</taxon>
        <taxon>Pseudomonadati</taxon>
        <taxon>Pseudomonadota</taxon>
        <taxon>Betaproteobacteria</taxon>
        <taxon>Burkholderiales</taxon>
        <taxon>Comamonadaceae</taxon>
        <taxon>Rhodoferax</taxon>
    </lineage>
</organism>
<dbReference type="PANTHER" id="PTHR44591:SF3">
    <property type="entry name" value="RESPONSE REGULATORY DOMAIN-CONTAINING PROTEIN"/>
    <property type="match status" value="1"/>
</dbReference>
<gene>
    <name evidence="4" type="ORF">BWK72_09605</name>
</gene>
<dbReference type="PANTHER" id="PTHR44591">
    <property type="entry name" value="STRESS RESPONSE REGULATOR PROTEIN 1"/>
    <property type="match status" value="1"/>
</dbReference>
<dbReference type="Proteomes" id="UP000192505">
    <property type="component" value="Unassembled WGS sequence"/>
</dbReference>
<comment type="caution">
    <text evidence="4">The sequence shown here is derived from an EMBL/GenBank/DDBJ whole genome shotgun (WGS) entry which is preliminary data.</text>
</comment>
<evidence type="ECO:0000256" key="1">
    <source>
        <dbReference type="ARBA" id="ARBA00022553"/>
    </source>
</evidence>
<dbReference type="InterPro" id="IPR011006">
    <property type="entry name" value="CheY-like_superfamily"/>
</dbReference>
<dbReference type="InterPro" id="IPR001789">
    <property type="entry name" value="Sig_transdc_resp-reg_receiver"/>
</dbReference>
<dbReference type="GO" id="GO:0000160">
    <property type="term" value="P:phosphorelay signal transduction system"/>
    <property type="evidence" value="ECO:0007669"/>
    <property type="project" value="InterPro"/>
</dbReference>
<dbReference type="InterPro" id="IPR050595">
    <property type="entry name" value="Bact_response_regulator"/>
</dbReference>
<dbReference type="AlphaFoldDB" id="A0A1W9KU10"/>
<dbReference type="Gene3D" id="3.40.50.2300">
    <property type="match status" value="1"/>
</dbReference>
<evidence type="ECO:0000256" key="2">
    <source>
        <dbReference type="PROSITE-ProRule" id="PRU00169"/>
    </source>
</evidence>
<dbReference type="SMART" id="SM00448">
    <property type="entry name" value="REC"/>
    <property type="match status" value="1"/>
</dbReference>
<proteinExistence type="predicted"/>
<sequence>MPSVLIVDDDAFSREVLQEMLAAEGIVNIQMADNGRSALRALAAMGSPPELLICDVFMPDMDGIEFMSELAQHQYPGDVVLVTGVDVSTLSLARDIATGQGIRLLGSFTKPLHKNVLKQLLAAR</sequence>
<feature type="modified residue" description="4-aspartylphosphate" evidence="2">
    <location>
        <position position="55"/>
    </location>
</feature>
<evidence type="ECO:0000313" key="5">
    <source>
        <dbReference type="Proteomes" id="UP000192505"/>
    </source>
</evidence>
<dbReference type="PROSITE" id="PS50110">
    <property type="entry name" value="RESPONSE_REGULATORY"/>
    <property type="match status" value="1"/>
</dbReference>
<keyword evidence="1 2" id="KW-0597">Phosphoprotein</keyword>
<protein>
    <recommendedName>
        <fullName evidence="3">Response regulatory domain-containing protein</fullName>
    </recommendedName>
</protein>
<evidence type="ECO:0000313" key="4">
    <source>
        <dbReference type="EMBL" id="OQW88004.1"/>
    </source>
</evidence>
<dbReference type="SUPFAM" id="SSF52172">
    <property type="entry name" value="CheY-like"/>
    <property type="match status" value="1"/>
</dbReference>
<feature type="domain" description="Response regulatory" evidence="3">
    <location>
        <begin position="3"/>
        <end position="124"/>
    </location>
</feature>
<dbReference type="Pfam" id="PF00072">
    <property type="entry name" value="Response_reg"/>
    <property type="match status" value="1"/>
</dbReference>
<dbReference type="EMBL" id="MTEI01000005">
    <property type="protein sequence ID" value="OQW88004.1"/>
    <property type="molecule type" value="Genomic_DNA"/>
</dbReference>
<evidence type="ECO:0000259" key="3">
    <source>
        <dbReference type="PROSITE" id="PS50110"/>
    </source>
</evidence>
<accession>A0A1W9KU10</accession>
<name>A0A1W9KU10_9BURK</name>
<reference evidence="4 5" key="1">
    <citation type="submission" date="2017-01" db="EMBL/GenBank/DDBJ databases">
        <title>Novel large sulfur bacteria in the metagenomes of groundwater-fed chemosynthetic microbial mats in the Lake Huron basin.</title>
        <authorList>
            <person name="Sharrar A.M."/>
            <person name="Flood B.E."/>
            <person name="Bailey J.V."/>
            <person name="Jones D.S."/>
            <person name="Biddanda B."/>
            <person name="Ruberg S.A."/>
            <person name="Marcus D.N."/>
            <person name="Dick G.J."/>
        </authorList>
    </citation>
    <scope>NUCLEOTIDE SEQUENCE [LARGE SCALE GENOMIC DNA]</scope>
    <source>
        <strain evidence="4">A7</strain>
    </source>
</reference>